<evidence type="ECO:0000256" key="1">
    <source>
        <dbReference type="SAM" id="MobiDB-lite"/>
    </source>
</evidence>
<accession>A0A4Z2F4E9</accession>
<name>A0A4Z2F4E9_9TELE</name>
<feature type="compositionally biased region" description="Low complexity" evidence="1">
    <location>
        <begin position="14"/>
        <end position="35"/>
    </location>
</feature>
<reference evidence="2 3" key="1">
    <citation type="submission" date="2019-03" db="EMBL/GenBank/DDBJ databases">
        <title>First draft genome of Liparis tanakae, snailfish: a comprehensive survey of snailfish specific genes.</title>
        <authorList>
            <person name="Kim W."/>
            <person name="Song I."/>
            <person name="Jeong J.-H."/>
            <person name="Kim D."/>
            <person name="Kim S."/>
            <person name="Ryu S."/>
            <person name="Song J.Y."/>
            <person name="Lee S.K."/>
        </authorList>
    </citation>
    <scope>NUCLEOTIDE SEQUENCE [LARGE SCALE GENOMIC DNA]</scope>
    <source>
        <tissue evidence="2">Muscle</tissue>
    </source>
</reference>
<sequence>MLISSVVVSLCTDTGTGTPSSSTSSSSSSSSNPSNFDPEPYLKRDLLYFFLVMDTGGILE</sequence>
<proteinExistence type="predicted"/>
<evidence type="ECO:0000313" key="3">
    <source>
        <dbReference type="Proteomes" id="UP000314294"/>
    </source>
</evidence>
<gene>
    <name evidence="2" type="ORF">EYF80_054070</name>
</gene>
<dbReference type="AlphaFoldDB" id="A0A4Z2F4E9"/>
<evidence type="ECO:0000313" key="2">
    <source>
        <dbReference type="EMBL" id="TNN35763.1"/>
    </source>
</evidence>
<protein>
    <submittedName>
        <fullName evidence="2">Uncharacterized protein</fullName>
    </submittedName>
</protein>
<comment type="caution">
    <text evidence="2">The sequence shown here is derived from an EMBL/GenBank/DDBJ whole genome shotgun (WGS) entry which is preliminary data.</text>
</comment>
<feature type="region of interest" description="Disordered" evidence="1">
    <location>
        <begin position="12"/>
        <end position="40"/>
    </location>
</feature>
<dbReference type="EMBL" id="SRLO01001712">
    <property type="protein sequence ID" value="TNN35763.1"/>
    <property type="molecule type" value="Genomic_DNA"/>
</dbReference>
<organism evidence="2 3">
    <name type="scientific">Liparis tanakae</name>
    <name type="common">Tanaka's snailfish</name>
    <dbReference type="NCBI Taxonomy" id="230148"/>
    <lineage>
        <taxon>Eukaryota</taxon>
        <taxon>Metazoa</taxon>
        <taxon>Chordata</taxon>
        <taxon>Craniata</taxon>
        <taxon>Vertebrata</taxon>
        <taxon>Euteleostomi</taxon>
        <taxon>Actinopterygii</taxon>
        <taxon>Neopterygii</taxon>
        <taxon>Teleostei</taxon>
        <taxon>Neoteleostei</taxon>
        <taxon>Acanthomorphata</taxon>
        <taxon>Eupercaria</taxon>
        <taxon>Perciformes</taxon>
        <taxon>Cottioidei</taxon>
        <taxon>Cottales</taxon>
        <taxon>Liparidae</taxon>
        <taxon>Liparis</taxon>
    </lineage>
</organism>
<dbReference type="Proteomes" id="UP000314294">
    <property type="component" value="Unassembled WGS sequence"/>
</dbReference>
<keyword evidence="3" id="KW-1185">Reference proteome</keyword>